<accession>A0A9Q3BU57</accession>
<evidence type="ECO:0000256" key="1">
    <source>
        <dbReference type="SAM" id="MobiDB-lite"/>
    </source>
</evidence>
<dbReference type="AlphaFoldDB" id="A0A9Q3BU57"/>
<proteinExistence type="predicted"/>
<evidence type="ECO:0000313" key="2">
    <source>
        <dbReference type="EMBL" id="MBW0472439.1"/>
    </source>
</evidence>
<feature type="compositionally biased region" description="Basic and acidic residues" evidence="1">
    <location>
        <begin position="1"/>
        <end position="10"/>
    </location>
</feature>
<comment type="caution">
    <text evidence="2">The sequence shown here is derived from an EMBL/GenBank/DDBJ whole genome shotgun (WGS) entry which is preliminary data.</text>
</comment>
<feature type="region of interest" description="Disordered" evidence="1">
    <location>
        <begin position="1"/>
        <end position="61"/>
    </location>
</feature>
<sequence>MPPLPRDHLFPRNQPENWPTRNRGRRQPITRPNDTERTYQQGTPSQSPIQYQIQPRNPTRGLERCRISHTNSQTPEIPLYMEDGQQNLQYGSMKGQSGNNCHRGSSKLRGHGTQYSGTHL</sequence>
<gene>
    <name evidence="2" type="ORF">O181_012154</name>
</gene>
<feature type="compositionally biased region" description="Low complexity" evidence="1">
    <location>
        <begin position="44"/>
        <end position="55"/>
    </location>
</feature>
<keyword evidence="3" id="KW-1185">Reference proteome</keyword>
<name>A0A9Q3BU57_9BASI</name>
<evidence type="ECO:0000313" key="3">
    <source>
        <dbReference type="Proteomes" id="UP000765509"/>
    </source>
</evidence>
<organism evidence="2 3">
    <name type="scientific">Austropuccinia psidii MF-1</name>
    <dbReference type="NCBI Taxonomy" id="1389203"/>
    <lineage>
        <taxon>Eukaryota</taxon>
        <taxon>Fungi</taxon>
        <taxon>Dikarya</taxon>
        <taxon>Basidiomycota</taxon>
        <taxon>Pucciniomycotina</taxon>
        <taxon>Pucciniomycetes</taxon>
        <taxon>Pucciniales</taxon>
        <taxon>Sphaerophragmiaceae</taxon>
        <taxon>Austropuccinia</taxon>
    </lineage>
</organism>
<dbReference type="Proteomes" id="UP000765509">
    <property type="component" value="Unassembled WGS sequence"/>
</dbReference>
<feature type="region of interest" description="Disordered" evidence="1">
    <location>
        <begin position="90"/>
        <end position="120"/>
    </location>
</feature>
<reference evidence="2" key="1">
    <citation type="submission" date="2021-03" db="EMBL/GenBank/DDBJ databases">
        <title>Draft genome sequence of rust myrtle Austropuccinia psidii MF-1, a brazilian biotype.</title>
        <authorList>
            <person name="Quecine M.C."/>
            <person name="Pachon D.M.R."/>
            <person name="Bonatelli M.L."/>
            <person name="Correr F.H."/>
            <person name="Franceschini L.M."/>
            <person name="Leite T.F."/>
            <person name="Margarido G.R.A."/>
            <person name="Almeida C.A."/>
            <person name="Ferrarezi J.A."/>
            <person name="Labate C.A."/>
        </authorList>
    </citation>
    <scope>NUCLEOTIDE SEQUENCE</scope>
    <source>
        <strain evidence="2">MF-1</strain>
    </source>
</reference>
<feature type="compositionally biased region" description="Polar residues" evidence="1">
    <location>
        <begin position="90"/>
        <end position="103"/>
    </location>
</feature>
<protein>
    <submittedName>
        <fullName evidence="2">Uncharacterized protein</fullName>
    </submittedName>
</protein>
<dbReference type="EMBL" id="AVOT02003089">
    <property type="protein sequence ID" value="MBW0472439.1"/>
    <property type="molecule type" value="Genomic_DNA"/>
</dbReference>